<dbReference type="InterPro" id="IPR041712">
    <property type="entry name" value="DHPS-like_MBL-fold"/>
</dbReference>
<proteinExistence type="predicted"/>
<dbReference type="RefSeq" id="WP_006566095.1">
    <property type="nucleotide sequence ID" value="NZ_BAABZP010000001.1"/>
</dbReference>
<dbReference type="InterPro" id="IPR036866">
    <property type="entry name" value="RibonucZ/Hydroxyglut_hydro"/>
</dbReference>
<dbReference type="AlphaFoldDB" id="A0A6N2R1C6"/>
<accession>A0A6N2R1C6</accession>
<gene>
    <name evidence="2" type="ORF">ACLFYP115_00157</name>
</gene>
<dbReference type="GO" id="GO:0016740">
    <property type="term" value="F:transferase activity"/>
    <property type="evidence" value="ECO:0007669"/>
    <property type="project" value="TreeGrafter"/>
</dbReference>
<dbReference type="InterPro" id="IPR052926">
    <property type="entry name" value="Metallo-beta-lactamase_dom"/>
</dbReference>
<organism evidence="2">
    <name type="scientific">Anaerostipes caccae</name>
    <dbReference type="NCBI Taxonomy" id="105841"/>
    <lineage>
        <taxon>Bacteria</taxon>
        <taxon>Bacillati</taxon>
        <taxon>Bacillota</taxon>
        <taxon>Clostridia</taxon>
        <taxon>Lachnospirales</taxon>
        <taxon>Lachnospiraceae</taxon>
        <taxon>Anaerostipes</taxon>
    </lineage>
</organism>
<dbReference type="PANTHER" id="PTHR13754:SF13">
    <property type="entry name" value="METALLO-BETA-LACTAMASE SUPERFAMILY PROTEIN (AFU_ORTHOLOGUE AFUA_3G07630)"/>
    <property type="match status" value="1"/>
</dbReference>
<protein>
    <submittedName>
        <fullName evidence="2">Metallo-beta-lactamase superfamily protein</fullName>
    </submittedName>
</protein>
<name>A0A6N2R1C6_9FIRM</name>
<sequence length="280" mass="31408">MKITTLIENQAPDSLCREHGLAVHIEYKGKNYLLDTGASGQYAENAHRLGIRLSDVDAAFLSHAHYDHSGGYREFFSENSKAVLYLQNTVRENCYSKFLLYRQYIGVPKGLLEKYRSRLRFVSGTTETEPGVWTVSHNIPGLSERGRSGHMYIKAKNSFRPDDFSHEQSLVFEREHDLVLFNSCCHAGVVSIVDEVNHALKATGKKVSYVFGGFHTMGLRGPGSMSGRPEGIQALGRQLLNRGISCVYTGHCTGIPAFRILKKTMKERVRYMKTGSVINL</sequence>
<dbReference type="InterPro" id="IPR001279">
    <property type="entry name" value="Metallo-B-lactamas"/>
</dbReference>
<reference evidence="2" key="1">
    <citation type="submission" date="2019-11" db="EMBL/GenBank/DDBJ databases">
        <authorList>
            <person name="Feng L."/>
        </authorList>
    </citation>
    <scope>NUCLEOTIDE SEQUENCE</scope>
    <source>
        <strain evidence="2">AcaccaeLFYP115</strain>
    </source>
</reference>
<evidence type="ECO:0000259" key="1">
    <source>
        <dbReference type="Pfam" id="PF00753"/>
    </source>
</evidence>
<evidence type="ECO:0000313" key="2">
    <source>
        <dbReference type="EMBL" id="VYS73921.1"/>
    </source>
</evidence>
<dbReference type="SUPFAM" id="SSF56281">
    <property type="entry name" value="Metallo-hydrolase/oxidoreductase"/>
    <property type="match status" value="1"/>
</dbReference>
<feature type="domain" description="Metallo-beta-lactamase" evidence="1">
    <location>
        <begin position="22"/>
        <end position="135"/>
    </location>
</feature>
<dbReference type="PANTHER" id="PTHR13754">
    <property type="entry name" value="METALLO-BETA-LACTAMASE SUPERFAMILY PROTEIN"/>
    <property type="match status" value="1"/>
</dbReference>
<dbReference type="EMBL" id="CACRSQ010000002">
    <property type="protein sequence ID" value="VYS73921.1"/>
    <property type="molecule type" value="Genomic_DNA"/>
</dbReference>
<dbReference type="CDD" id="cd07713">
    <property type="entry name" value="DHPS-like_MBL-fold"/>
    <property type="match status" value="1"/>
</dbReference>
<dbReference type="Pfam" id="PF00753">
    <property type="entry name" value="Lactamase_B"/>
    <property type="match status" value="1"/>
</dbReference>
<dbReference type="Gene3D" id="3.60.15.10">
    <property type="entry name" value="Ribonuclease Z/Hydroxyacylglutathione hydrolase-like"/>
    <property type="match status" value="1"/>
</dbReference>